<name>A0ABM8LLQ2_9BURK</name>
<organism evidence="1 2">
    <name type="scientific">Achromobacter mucicolens</name>
    <dbReference type="NCBI Taxonomy" id="1389922"/>
    <lineage>
        <taxon>Bacteria</taxon>
        <taxon>Pseudomonadati</taxon>
        <taxon>Pseudomonadota</taxon>
        <taxon>Betaproteobacteria</taxon>
        <taxon>Burkholderiales</taxon>
        <taxon>Alcaligenaceae</taxon>
        <taxon>Achromobacter</taxon>
    </lineage>
</organism>
<keyword evidence="2" id="KW-1185">Reference proteome</keyword>
<reference evidence="1 2" key="1">
    <citation type="submission" date="2020-04" db="EMBL/GenBank/DDBJ databases">
        <authorList>
            <person name="De Canck E."/>
        </authorList>
    </citation>
    <scope>NUCLEOTIDE SEQUENCE [LARGE SCALE GENOMIC DNA]</scope>
    <source>
        <strain evidence="1 2">LMG 3415</strain>
    </source>
</reference>
<dbReference type="Proteomes" id="UP000507140">
    <property type="component" value="Unassembled WGS sequence"/>
</dbReference>
<sequence>MNMQKVAQAYNQWMQDYTDNPEAFEAIEESASRFLAERRDGAEPSYGERCAAVLAAYMDKLA</sequence>
<evidence type="ECO:0008006" key="3">
    <source>
        <dbReference type="Google" id="ProtNLM"/>
    </source>
</evidence>
<comment type="caution">
    <text evidence="1">The sequence shown here is derived from an EMBL/GenBank/DDBJ whole genome shotgun (WGS) entry which is preliminary data.</text>
</comment>
<evidence type="ECO:0000313" key="1">
    <source>
        <dbReference type="EMBL" id="CAB3921982.1"/>
    </source>
</evidence>
<gene>
    <name evidence="1" type="ORF">LMG3415_05626</name>
</gene>
<protein>
    <recommendedName>
        <fullName evidence="3">TipAS antibiotic-recognition domain-containing protein</fullName>
    </recommendedName>
</protein>
<accession>A0ABM8LLQ2</accession>
<dbReference type="EMBL" id="CADIKR010000010">
    <property type="protein sequence ID" value="CAB3921982.1"/>
    <property type="molecule type" value="Genomic_DNA"/>
</dbReference>
<dbReference type="RefSeq" id="WP_180100727.1">
    <property type="nucleotide sequence ID" value="NZ_CADIKR010000010.1"/>
</dbReference>
<proteinExistence type="predicted"/>
<evidence type="ECO:0000313" key="2">
    <source>
        <dbReference type="Proteomes" id="UP000507140"/>
    </source>
</evidence>